<name>E4Y569_OIKDI</name>
<sequence length="96" mass="10341">MDRLSNDNVDFYLAPPGGKCENGTVVTNHQIPGIEVSVSDLGIYSEHGKYSARAHLGLETSRAVEIICEKNDEGENGENNAAFASLATIFFALLLL</sequence>
<dbReference type="Pfam" id="PF03174">
    <property type="entry name" value="CHB_HEX_C"/>
    <property type="match status" value="1"/>
</dbReference>
<accession>E4Y569</accession>
<dbReference type="InterPro" id="IPR004867">
    <property type="entry name" value="CHB_C_dom"/>
</dbReference>
<gene>
    <name evidence="2" type="ORF">GSOID_T00018708001</name>
</gene>
<proteinExistence type="predicted"/>
<dbReference type="EMBL" id="FN654284">
    <property type="protein sequence ID" value="CBY30817.1"/>
    <property type="molecule type" value="Genomic_DNA"/>
</dbReference>
<evidence type="ECO:0000259" key="1">
    <source>
        <dbReference type="Pfam" id="PF03174"/>
    </source>
</evidence>
<reference evidence="2" key="1">
    <citation type="journal article" date="2010" name="Science">
        <title>Plasticity of animal genome architecture unmasked by rapid evolution of a pelagic tunicate.</title>
        <authorList>
            <person name="Denoeud F."/>
            <person name="Henriet S."/>
            <person name="Mungpakdee S."/>
            <person name="Aury J.M."/>
            <person name="Da Silva C."/>
            <person name="Brinkmann H."/>
            <person name="Mikhaleva J."/>
            <person name="Olsen L.C."/>
            <person name="Jubin C."/>
            <person name="Canestro C."/>
            <person name="Bouquet J.M."/>
            <person name="Danks G."/>
            <person name="Poulain J."/>
            <person name="Campsteijn C."/>
            <person name="Adamski M."/>
            <person name="Cross I."/>
            <person name="Yadetie F."/>
            <person name="Muffato M."/>
            <person name="Louis A."/>
            <person name="Butcher S."/>
            <person name="Tsagkogeorga G."/>
            <person name="Konrad A."/>
            <person name="Singh S."/>
            <person name="Jensen M.F."/>
            <person name="Cong E.H."/>
            <person name="Eikeseth-Otteraa H."/>
            <person name="Noel B."/>
            <person name="Anthouard V."/>
            <person name="Porcel B.M."/>
            <person name="Kachouri-Lafond R."/>
            <person name="Nishino A."/>
            <person name="Ugolini M."/>
            <person name="Chourrout P."/>
            <person name="Nishida H."/>
            <person name="Aasland R."/>
            <person name="Huzurbazar S."/>
            <person name="Westhof E."/>
            <person name="Delsuc F."/>
            <person name="Lehrach H."/>
            <person name="Reinhardt R."/>
            <person name="Weissenbach J."/>
            <person name="Roy S.W."/>
            <person name="Artiguenave F."/>
            <person name="Postlethwait J.H."/>
            <person name="Manak J.R."/>
            <person name="Thompson E.M."/>
            <person name="Jaillon O."/>
            <person name="Du Pasquier L."/>
            <person name="Boudinot P."/>
            <person name="Liberles D.A."/>
            <person name="Volff J.N."/>
            <person name="Philippe H."/>
            <person name="Lenhard B."/>
            <person name="Roest Crollius H."/>
            <person name="Wincker P."/>
            <person name="Chourrout D."/>
        </authorList>
    </citation>
    <scope>NUCLEOTIDE SEQUENCE [LARGE SCALE GENOMIC DNA]</scope>
</reference>
<feature type="domain" description="Chitobiase C-terminal" evidence="1">
    <location>
        <begin position="2"/>
        <end position="39"/>
    </location>
</feature>
<dbReference type="AlphaFoldDB" id="E4Y569"/>
<evidence type="ECO:0000313" key="2">
    <source>
        <dbReference type="EMBL" id="CBY30817.1"/>
    </source>
</evidence>
<organism evidence="2">
    <name type="scientific">Oikopleura dioica</name>
    <name type="common">Tunicate</name>
    <dbReference type="NCBI Taxonomy" id="34765"/>
    <lineage>
        <taxon>Eukaryota</taxon>
        <taxon>Metazoa</taxon>
        <taxon>Chordata</taxon>
        <taxon>Tunicata</taxon>
        <taxon>Appendicularia</taxon>
        <taxon>Copelata</taxon>
        <taxon>Oikopleuridae</taxon>
        <taxon>Oikopleura</taxon>
    </lineage>
</organism>
<dbReference type="Proteomes" id="UP000011014">
    <property type="component" value="Unassembled WGS sequence"/>
</dbReference>
<protein>
    <recommendedName>
        <fullName evidence="1">Chitobiase C-terminal domain-containing protein</fullName>
    </recommendedName>
</protein>